<organism evidence="3 4">
    <name type="scientific">Macrococcus brunensis</name>
    <dbReference type="NCBI Taxonomy" id="198483"/>
    <lineage>
        <taxon>Bacteria</taxon>
        <taxon>Bacillati</taxon>
        <taxon>Bacillota</taxon>
        <taxon>Bacilli</taxon>
        <taxon>Bacillales</taxon>
        <taxon>Staphylococcaceae</taxon>
        <taxon>Macrococcus</taxon>
    </lineage>
</organism>
<dbReference type="GO" id="GO:0006310">
    <property type="term" value="P:DNA recombination"/>
    <property type="evidence" value="ECO:0007669"/>
    <property type="project" value="UniProtKB-KW"/>
</dbReference>
<evidence type="ECO:0000256" key="1">
    <source>
        <dbReference type="ARBA" id="ARBA00023172"/>
    </source>
</evidence>
<evidence type="ECO:0000313" key="4">
    <source>
        <dbReference type="Proteomes" id="UP000295310"/>
    </source>
</evidence>
<comment type="caution">
    <text evidence="3">The sequence shown here is derived from an EMBL/GenBank/DDBJ whole genome shotgun (WGS) entry which is preliminary data.</text>
</comment>
<accession>A0A4R6BD85</accession>
<dbReference type="SUPFAM" id="SSF56349">
    <property type="entry name" value="DNA breaking-rejoining enzymes"/>
    <property type="match status" value="1"/>
</dbReference>
<dbReference type="Gene3D" id="1.10.443.10">
    <property type="entry name" value="Intergrase catalytic core"/>
    <property type="match status" value="1"/>
</dbReference>
<dbReference type="GO" id="GO:0003677">
    <property type="term" value="F:DNA binding"/>
    <property type="evidence" value="ECO:0007669"/>
    <property type="project" value="InterPro"/>
</dbReference>
<evidence type="ECO:0000259" key="2">
    <source>
        <dbReference type="PROSITE" id="PS51898"/>
    </source>
</evidence>
<dbReference type="Proteomes" id="UP000295310">
    <property type="component" value="Unassembled WGS sequence"/>
</dbReference>
<keyword evidence="4" id="KW-1185">Reference proteome</keyword>
<evidence type="ECO:0000313" key="3">
    <source>
        <dbReference type="EMBL" id="TDL97721.1"/>
    </source>
</evidence>
<dbReference type="OrthoDB" id="9788852at2"/>
<feature type="domain" description="Tyr recombinase" evidence="2">
    <location>
        <begin position="7"/>
        <end position="183"/>
    </location>
</feature>
<dbReference type="AlphaFoldDB" id="A0A4R6BD85"/>
<proteinExistence type="predicted"/>
<keyword evidence="1" id="KW-0233">DNA recombination</keyword>
<protein>
    <recommendedName>
        <fullName evidence="2">Tyr recombinase domain-containing protein</fullName>
    </recommendedName>
</protein>
<dbReference type="InterPro" id="IPR013762">
    <property type="entry name" value="Integrase-like_cat_sf"/>
</dbReference>
<reference evidence="3 4" key="1">
    <citation type="submission" date="2019-01" db="EMBL/GenBank/DDBJ databases">
        <title>Draft genome sequences of the type strains of six Macrococcus species.</title>
        <authorList>
            <person name="Mazhar S."/>
            <person name="Altermann E."/>
            <person name="Hill C."/>
            <person name="Mcauliffe O."/>
        </authorList>
    </citation>
    <scope>NUCLEOTIDE SEQUENCE [LARGE SCALE GENOMIC DNA]</scope>
    <source>
        <strain evidence="3 4">CCM4811</strain>
    </source>
</reference>
<dbReference type="PROSITE" id="PS51898">
    <property type="entry name" value="TYR_RECOMBINASE"/>
    <property type="match status" value="1"/>
</dbReference>
<dbReference type="InterPro" id="IPR011010">
    <property type="entry name" value="DNA_brk_join_enz"/>
</dbReference>
<gene>
    <name evidence="3" type="ORF">ERX27_06500</name>
</gene>
<sequence>MCNFKEVSMHKVDPIKDIEVIKQIETHLKERSLTYYFIFKIGINAPLKTEELVQLTVSSVQSPVFLEMNGFKILLSEALVHELNDYIADHQLAPEDCLFCSKRTGKPYTRQHLHRVLAETAEALNLDCHIGAQSLKKTFAYHAYQQGMELTYLQHLLGHQSKKMTLSFIDVPPETVCLIQLNL</sequence>
<dbReference type="InterPro" id="IPR002104">
    <property type="entry name" value="Integrase_catalytic"/>
</dbReference>
<dbReference type="GO" id="GO:0015074">
    <property type="term" value="P:DNA integration"/>
    <property type="evidence" value="ECO:0007669"/>
    <property type="project" value="InterPro"/>
</dbReference>
<dbReference type="EMBL" id="SCWA01000010">
    <property type="protein sequence ID" value="TDL97721.1"/>
    <property type="molecule type" value="Genomic_DNA"/>
</dbReference>
<dbReference type="Pfam" id="PF00589">
    <property type="entry name" value="Phage_integrase"/>
    <property type="match status" value="1"/>
</dbReference>
<name>A0A4R6BD85_9STAP</name>